<dbReference type="PRINTS" id="PR00377">
    <property type="entry name" value="IMPHPHTASES"/>
</dbReference>
<dbReference type="EMBL" id="CM001368">
    <property type="protein sequence ID" value="EHJ47091.1"/>
    <property type="molecule type" value="Genomic_DNA"/>
</dbReference>
<dbReference type="GO" id="GO:0046872">
    <property type="term" value="F:metal ion binding"/>
    <property type="evidence" value="ECO:0007669"/>
    <property type="project" value="UniProtKB-KW"/>
</dbReference>
<dbReference type="Proteomes" id="UP000004662">
    <property type="component" value="Chromosome"/>
</dbReference>
<feature type="binding site" evidence="7">
    <location>
        <position position="88"/>
    </location>
    <ligand>
        <name>Mg(2+)</name>
        <dbReference type="ChEBI" id="CHEBI:18420"/>
        <label>1</label>
        <note>catalytic</note>
    </ligand>
</feature>
<evidence type="ECO:0000256" key="5">
    <source>
        <dbReference type="ARBA" id="ARBA00022801"/>
    </source>
</evidence>
<dbReference type="GO" id="GO:0006020">
    <property type="term" value="P:inositol metabolic process"/>
    <property type="evidence" value="ECO:0007669"/>
    <property type="project" value="TreeGrafter"/>
</dbReference>
<dbReference type="PANTHER" id="PTHR20854:SF4">
    <property type="entry name" value="INOSITOL-1-MONOPHOSPHATASE-RELATED"/>
    <property type="match status" value="1"/>
</dbReference>
<keyword evidence="6 7" id="KW-0460">Magnesium</keyword>
<dbReference type="Pfam" id="PF00459">
    <property type="entry name" value="Inositol_P"/>
    <property type="match status" value="1"/>
</dbReference>
<evidence type="ECO:0000256" key="3">
    <source>
        <dbReference type="ARBA" id="ARBA00009759"/>
    </source>
</evidence>
<dbReference type="InterPro" id="IPR000760">
    <property type="entry name" value="Inositol_monophosphatase-like"/>
</dbReference>
<keyword evidence="4 7" id="KW-0479">Metal-binding</keyword>
<dbReference type="GO" id="GO:0046854">
    <property type="term" value="P:phosphatidylinositol phosphate biosynthetic process"/>
    <property type="evidence" value="ECO:0007669"/>
    <property type="project" value="InterPro"/>
</dbReference>
<feature type="binding site" evidence="7">
    <location>
        <position position="85"/>
    </location>
    <ligand>
        <name>Mg(2+)</name>
        <dbReference type="ChEBI" id="CHEBI:18420"/>
        <label>1</label>
        <note>catalytic</note>
    </ligand>
</feature>
<dbReference type="RefSeq" id="WP_009180505.1">
    <property type="nucleotide sequence ID" value="NZ_CM001368.1"/>
</dbReference>
<evidence type="ECO:0000256" key="6">
    <source>
        <dbReference type="ARBA" id="ARBA00022842"/>
    </source>
</evidence>
<protein>
    <recommendedName>
        <fullName evidence="8">Inositol-1-monophosphatase</fullName>
        <ecNumber evidence="8">3.1.3.25</ecNumber>
    </recommendedName>
</protein>
<dbReference type="AlphaFoldDB" id="G7Q675"/>
<dbReference type="InterPro" id="IPR033942">
    <property type="entry name" value="IMPase"/>
</dbReference>
<evidence type="ECO:0000256" key="1">
    <source>
        <dbReference type="ARBA" id="ARBA00001033"/>
    </source>
</evidence>
<comment type="similarity">
    <text evidence="3 8">Belongs to the inositol monophosphatase superfamily.</text>
</comment>
<dbReference type="PROSITE" id="PS00629">
    <property type="entry name" value="IMP_1"/>
    <property type="match status" value="1"/>
</dbReference>
<dbReference type="CDD" id="cd01639">
    <property type="entry name" value="IMPase"/>
    <property type="match status" value="1"/>
</dbReference>
<name>G7Q675_9BACT</name>
<evidence type="ECO:0000313" key="10">
    <source>
        <dbReference type="Proteomes" id="UP000004662"/>
    </source>
</evidence>
<dbReference type="Gene3D" id="3.40.190.80">
    <property type="match status" value="1"/>
</dbReference>
<feature type="binding site" evidence="7">
    <location>
        <position position="213"/>
    </location>
    <ligand>
        <name>Mg(2+)</name>
        <dbReference type="ChEBI" id="CHEBI:18420"/>
        <label>1</label>
        <note>catalytic</note>
    </ligand>
</feature>
<dbReference type="PANTHER" id="PTHR20854">
    <property type="entry name" value="INOSITOL MONOPHOSPHATASE"/>
    <property type="match status" value="1"/>
</dbReference>
<dbReference type="GO" id="GO:0007165">
    <property type="term" value="P:signal transduction"/>
    <property type="evidence" value="ECO:0007669"/>
    <property type="project" value="TreeGrafter"/>
</dbReference>
<reference evidence="10" key="1">
    <citation type="journal article" date="2015" name="Genome Announc.">
        <title>High-Quality Draft Genome Sequence of Desulfovibrio carbinoliphilus FW-101-2B, an Organic Acid-Oxidizing Sulfate-Reducing Bacterium Isolated from Uranium(VI)-Contaminated Groundwater.</title>
        <authorList>
            <person name="Ramsay B.D."/>
            <person name="Hwang C."/>
            <person name="Woo H.L."/>
            <person name="Carroll S.L."/>
            <person name="Lucas S."/>
            <person name="Han J."/>
            <person name="Lapidus A.L."/>
            <person name="Cheng J.F."/>
            <person name="Goodwin L.A."/>
            <person name="Pitluck S."/>
            <person name="Peters L."/>
            <person name="Chertkov O."/>
            <person name="Held B."/>
            <person name="Detter J.C."/>
            <person name="Han C.S."/>
            <person name="Tapia R."/>
            <person name="Land M.L."/>
            <person name="Hauser L.J."/>
            <person name="Kyrpides N.C."/>
            <person name="Ivanova N.N."/>
            <person name="Mikhailova N."/>
            <person name="Pagani I."/>
            <person name="Woyke T."/>
            <person name="Arkin A.P."/>
            <person name="Dehal P."/>
            <person name="Chivian D."/>
            <person name="Criddle C.S."/>
            <person name="Wu W."/>
            <person name="Chakraborty R."/>
            <person name="Hazen T.C."/>
            <person name="Fields M.W."/>
        </authorList>
    </citation>
    <scope>NUCLEOTIDE SEQUENCE [LARGE SCALE GENOMIC DNA]</scope>
    <source>
        <strain evidence="10">FW-101-2B</strain>
    </source>
</reference>
<keyword evidence="5 8" id="KW-0378">Hydrolase</keyword>
<comment type="cofactor">
    <cofactor evidence="2 7 8">
        <name>Mg(2+)</name>
        <dbReference type="ChEBI" id="CHEBI:18420"/>
    </cofactor>
</comment>
<dbReference type="STRING" id="694327.DFW101_1080"/>
<evidence type="ECO:0000256" key="8">
    <source>
        <dbReference type="RuleBase" id="RU364068"/>
    </source>
</evidence>
<comment type="catalytic activity">
    <reaction evidence="1 8">
        <text>a myo-inositol phosphate + H2O = myo-inositol + phosphate</text>
        <dbReference type="Rhea" id="RHEA:24056"/>
        <dbReference type="ChEBI" id="CHEBI:15377"/>
        <dbReference type="ChEBI" id="CHEBI:17268"/>
        <dbReference type="ChEBI" id="CHEBI:43474"/>
        <dbReference type="ChEBI" id="CHEBI:84139"/>
        <dbReference type="EC" id="3.1.3.25"/>
    </reaction>
</comment>
<keyword evidence="10" id="KW-1185">Reference proteome</keyword>
<dbReference type="InterPro" id="IPR020550">
    <property type="entry name" value="Inositol_monophosphatase_CS"/>
</dbReference>
<dbReference type="OrthoDB" id="9785695at2"/>
<dbReference type="HOGENOM" id="CLU_044118_0_2_7"/>
<gene>
    <name evidence="9" type="ORF">DFW101_1080</name>
</gene>
<dbReference type="PROSITE" id="PS00630">
    <property type="entry name" value="IMP_2"/>
    <property type="match status" value="1"/>
</dbReference>
<feature type="binding site" evidence="7">
    <location>
        <position position="69"/>
    </location>
    <ligand>
        <name>Mg(2+)</name>
        <dbReference type="ChEBI" id="CHEBI:18420"/>
        <label>1</label>
        <note>catalytic</note>
    </ligand>
</feature>
<dbReference type="InterPro" id="IPR020583">
    <property type="entry name" value="Inositol_monoP_metal-BS"/>
</dbReference>
<dbReference type="SUPFAM" id="SSF56655">
    <property type="entry name" value="Carbohydrate phosphatase"/>
    <property type="match status" value="1"/>
</dbReference>
<proteinExistence type="inferred from homology"/>
<dbReference type="GO" id="GO:0008934">
    <property type="term" value="F:inositol monophosphate 1-phosphatase activity"/>
    <property type="evidence" value="ECO:0007669"/>
    <property type="project" value="InterPro"/>
</dbReference>
<dbReference type="PRINTS" id="PR01959">
    <property type="entry name" value="SBIMPHPHTASE"/>
</dbReference>
<accession>G7Q675</accession>
<evidence type="ECO:0000256" key="7">
    <source>
        <dbReference type="PIRSR" id="PIRSR600760-2"/>
    </source>
</evidence>
<dbReference type="InterPro" id="IPR022337">
    <property type="entry name" value="Inositol_monophosphatase_SuhB"/>
</dbReference>
<evidence type="ECO:0000256" key="2">
    <source>
        <dbReference type="ARBA" id="ARBA00001946"/>
    </source>
</evidence>
<dbReference type="EC" id="3.1.3.25" evidence="8"/>
<sequence>MDRDLEGLLARTREAVAAAGERVRADFASPQGVRRKGRIDLVTATDMAVEAELKERLAAIVPDAVFLAEETAAATGLSGLTWIIDPVDGTTNFAHGFPFACTSVALYDGPEPLLGCVGAPLLDRFFWAGRGLGAWCNGQRLAVSQVAAPVDALVATGFPYAIRENLDEILADLRVMLAETQGIRRPGSAALDLCFVAAGHFDAFYEIGLHAWDVAAGLLLITEAGGTVTGYRPDGPYILGARRILATNGRLHQAMLQLLGE</sequence>
<organism evidence="9 10">
    <name type="scientific">Solidesulfovibrio carbinoliphilus subsp. oakridgensis</name>
    <dbReference type="NCBI Taxonomy" id="694327"/>
    <lineage>
        <taxon>Bacteria</taxon>
        <taxon>Pseudomonadati</taxon>
        <taxon>Thermodesulfobacteriota</taxon>
        <taxon>Desulfovibrionia</taxon>
        <taxon>Desulfovibrionales</taxon>
        <taxon>Desulfovibrionaceae</taxon>
        <taxon>Solidesulfovibrio</taxon>
    </lineage>
</organism>
<dbReference type="Gene3D" id="3.30.540.10">
    <property type="entry name" value="Fructose-1,6-Bisphosphatase, subunit A, domain 1"/>
    <property type="match status" value="1"/>
</dbReference>
<dbReference type="eggNOG" id="COG0483">
    <property type="taxonomic scope" value="Bacteria"/>
</dbReference>
<evidence type="ECO:0000313" key="9">
    <source>
        <dbReference type="EMBL" id="EHJ47091.1"/>
    </source>
</evidence>
<evidence type="ECO:0000256" key="4">
    <source>
        <dbReference type="ARBA" id="ARBA00022723"/>
    </source>
</evidence>